<gene>
    <name evidence="1" type="ORF">SPARVUS_LOCUS5496792</name>
</gene>
<name>A0ABN9CNM0_9NEOB</name>
<reference evidence="1" key="1">
    <citation type="submission" date="2023-05" db="EMBL/GenBank/DDBJ databases">
        <authorList>
            <person name="Stuckert A."/>
        </authorList>
    </citation>
    <scope>NUCLEOTIDE SEQUENCE</scope>
</reference>
<organism evidence="1 2">
    <name type="scientific">Staurois parvus</name>
    <dbReference type="NCBI Taxonomy" id="386267"/>
    <lineage>
        <taxon>Eukaryota</taxon>
        <taxon>Metazoa</taxon>
        <taxon>Chordata</taxon>
        <taxon>Craniata</taxon>
        <taxon>Vertebrata</taxon>
        <taxon>Euteleostomi</taxon>
        <taxon>Amphibia</taxon>
        <taxon>Batrachia</taxon>
        <taxon>Anura</taxon>
        <taxon>Neobatrachia</taxon>
        <taxon>Ranoidea</taxon>
        <taxon>Ranidae</taxon>
        <taxon>Staurois</taxon>
    </lineage>
</organism>
<evidence type="ECO:0000313" key="2">
    <source>
        <dbReference type="Proteomes" id="UP001162483"/>
    </source>
</evidence>
<feature type="non-terminal residue" evidence="1">
    <location>
        <position position="1"/>
    </location>
</feature>
<keyword evidence="2" id="KW-1185">Reference proteome</keyword>
<comment type="caution">
    <text evidence="1">The sequence shown here is derived from an EMBL/GenBank/DDBJ whole genome shotgun (WGS) entry which is preliminary data.</text>
</comment>
<evidence type="ECO:0000313" key="1">
    <source>
        <dbReference type="EMBL" id="CAI9561773.1"/>
    </source>
</evidence>
<protein>
    <submittedName>
        <fullName evidence="1">Uncharacterized protein</fullName>
    </submittedName>
</protein>
<dbReference type="Proteomes" id="UP001162483">
    <property type="component" value="Unassembled WGS sequence"/>
</dbReference>
<sequence length="50" mass="5473">KIVNKTNLPPCPRCSVITGCQQLKHTALDGCAQYSHPTQCDYSETAQLPL</sequence>
<dbReference type="EMBL" id="CATNWA010011468">
    <property type="protein sequence ID" value="CAI9561773.1"/>
    <property type="molecule type" value="Genomic_DNA"/>
</dbReference>
<accession>A0ABN9CNM0</accession>
<proteinExistence type="predicted"/>